<keyword evidence="3 5" id="KW-1133">Transmembrane helix</keyword>
<feature type="transmembrane region" description="Helical" evidence="5">
    <location>
        <begin position="106"/>
        <end position="126"/>
    </location>
</feature>
<evidence type="ECO:0000256" key="5">
    <source>
        <dbReference type="SAM" id="Phobius"/>
    </source>
</evidence>
<sequence length="127" mass="14040">MTLAYWCVLIAMLLPWIAASYAKKSGGFKADDNHQPREFMAKAQGKAARANAAQQNGYEIFAPFAAAVIIAHATDNAAQFTINFWSVLFILSRLGYFYCYIKDKSFARSCIWGVGVICIIALYIAAI</sequence>
<evidence type="ECO:0000256" key="2">
    <source>
        <dbReference type="ARBA" id="ARBA00022692"/>
    </source>
</evidence>
<dbReference type="Gene3D" id="1.20.120.550">
    <property type="entry name" value="Membrane associated eicosanoid/glutathione metabolism-like domain"/>
    <property type="match status" value="1"/>
</dbReference>
<dbReference type="InterPro" id="IPR001129">
    <property type="entry name" value="Membr-assoc_MAPEG"/>
</dbReference>
<dbReference type="AlphaFoldDB" id="A0A074VCS4"/>
<gene>
    <name evidence="6" type="ORF">SASC598J21_005680</name>
</gene>
<evidence type="ECO:0000256" key="1">
    <source>
        <dbReference type="ARBA" id="ARBA00004370"/>
    </source>
</evidence>
<dbReference type="Pfam" id="PF01124">
    <property type="entry name" value="MAPEG"/>
    <property type="match status" value="1"/>
</dbReference>
<keyword evidence="2 5" id="KW-0812">Transmembrane</keyword>
<comment type="subcellular location">
    <subcellularLocation>
        <location evidence="1">Membrane</location>
    </subcellularLocation>
</comment>
<dbReference type="EMBL" id="AVQL01000371">
    <property type="protein sequence ID" value="KEQ01657.1"/>
    <property type="molecule type" value="Genomic_DNA"/>
</dbReference>
<dbReference type="InterPro" id="IPR023352">
    <property type="entry name" value="MAPEG-like_dom_sf"/>
</dbReference>
<evidence type="ECO:0000256" key="4">
    <source>
        <dbReference type="ARBA" id="ARBA00023136"/>
    </source>
</evidence>
<name>A0A074VCS4_9NEIS</name>
<dbReference type="SUPFAM" id="SSF161084">
    <property type="entry name" value="MAPEG domain-like"/>
    <property type="match status" value="1"/>
</dbReference>
<keyword evidence="4 5" id="KW-0472">Membrane</keyword>
<comment type="caution">
    <text evidence="6">The sequence shown here is derived from an EMBL/GenBank/DDBJ whole genome shotgun (WGS) entry which is preliminary data.</text>
</comment>
<reference evidence="6 7" key="1">
    <citation type="journal article" date="2014" name="PLoS Genet.">
        <title>Hidden diversity in honey bee gut symbionts detected by single-cell genomics.</title>
        <authorList>
            <person name="Engel P."/>
            <person name="Stepanauskas R."/>
            <person name="Moran N."/>
        </authorList>
    </citation>
    <scope>NUCLEOTIDE SEQUENCE [LARGE SCALE GENOMIC DNA]</scope>
    <source>
        <strain evidence="6 7">SCGC AB-598-J21</strain>
    </source>
</reference>
<evidence type="ECO:0000256" key="3">
    <source>
        <dbReference type="ARBA" id="ARBA00022989"/>
    </source>
</evidence>
<accession>A0A074VCS4</accession>
<feature type="transmembrane region" description="Helical" evidence="5">
    <location>
        <begin position="82"/>
        <end position="99"/>
    </location>
</feature>
<dbReference type="PANTHER" id="PTHR35371">
    <property type="entry name" value="INNER MEMBRANE PROTEIN"/>
    <property type="match status" value="1"/>
</dbReference>
<evidence type="ECO:0000313" key="7">
    <source>
        <dbReference type="Proteomes" id="UP000027644"/>
    </source>
</evidence>
<evidence type="ECO:0000313" key="6">
    <source>
        <dbReference type="EMBL" id="KEQ01657.1"/>
    </source>
</evidence>
<organism evidence="6 7">
    <name type="scientific">Snodgrassella alvi SCGC AB-598-J21</name>
    <dbReference type="NCBI Taxonomy" id="1385367"/>
    <lineage>
        <taxon>Bacteria</taxon>
        <taxon>Pseudomonadati</taxon>
        <taxon>Pseudomonadota</taxon>
        <taxon>Betaproteobacteria</taxon>
        <taxon>Neisseriales</taxon>
        <taxon>Neisseriaceae</taxon>
        <taxon>Snodgrassella</taxon>
    </lineage>
</organism>
<protein>
    <submittedName>
        <fullName evidence="6">Putative membrane protein</fullName>
    </submittedName>
</protein>
<dbReference type="PANTHER" id="PTHR35371:SF1">
    <property type="entry name" value="BLR7753 PROTEIN"/>
    <property type="match status" value="1"/>
</dbReference>
<dbReference type="GO" id="GO:0016020">
    <property type="term" value="C:membrane"/>
    <property type="evidence" value="ECO:0007669"/>
    <property type="project" value="UniProtKB-SubCell"/>
</dbReference>
<dbReference type="Proteomes" id="UP000027644">
    <property type="component" value="Unassembled WGS sequence"/>
</dbReference>
<proteinExistence type="predicted"/>